<accession>A0AAV2SJZ8</accession>
<name>A0AAV2SJZ8_MEGNR</name>
<evidence type="ECO:0000256" key="3">
    <source>
        <dbReference type="ARBA" id="ARBA00022692"/>
    </source>
</evidence>
<feature type="transmembrane region" description="Helical" evidence="6">
    <location>
        <begin position="64"/>
        <end position="85"/>
    </location>
</feature>
<dbReference type="Pfam" id="PF00860">
    <property type="entry name" value="Xan_ur_permease"/>
    <property type="match status" value="1"/>
</dbReference>
<dbReference type="AlphaFoldDB" id="A0AAV2SJZ8"/>
<feature type="transmembrane region" description="Helical" evidence="6">
    <location>
        <begin position="167"/>
        <end position="189"/>
    </location>
</feature>
<evidence type="ECO:0000256" key="2">
    <source>
        <dbReference type="ARBA" id="ARBA00008821"/>
    </source>
</evidence>
<feature type="transmembrane region" description="Helical" evidence="6">
    <location>
        <begin position="258"/>
        <end position="280"/>
    </location>
</feature>
<protein>
    <recommendedName>
        <fullName evidence="9">Solute carrier family 23 member 1</fullName>
    </recommendedName>
</protein>
<comment type="caution">
    <text evidence="7">The sequence shown here is derived from an EMBL/GenBank/DDBJ whole genome shotgun (WGS) entry which is preliminary data.</text>
</comment>
<keyword evidence="4 6" id="KW-1133">Transmembrane helix</keyword>
<evidence type="ECO:0000313" key="8">
    <source>
        <dbReference type="Proteomes" id="UP001497623"/>
    </source>
</evidence>
<dbReference type="InterPro" id="IPR006043">
    <property type="entry name" value="NCS2"/>
</dbReference>
<comment type="similarity">
    <text evidence="2">Belongs to the nucleobase:cation symporter-2 (NCS2) (TC 2.A.40) family.</text>
</comment>
<keyword evidence="3 6" id="KW-0812">Transmembrane</keyword>
<evidence type="ECO:0000256" key="1">
    <source>
        <dbReference type="ARBA" id="ARBA00004141"/>
    </source>
</evidence>
<keyword evidence="5 6" id="KW-0472">Membrane</keyword>
<evidence type="ECO:0000256" key="5">
    <source>
        <dbReference type="ARBA" id="ARBA00023136"/>
    </source>
</evidence>
<keyword evidence="8" id="KW-1185">Reference proteome</keyword>
<feature type="transmembrane region" description="Helical" evidence="6">
    <location>
        <begin position="351"/>
        <end position="371"/>
    </location>
</feature>
<dbReference type="Proteomes" id="UP001497623">
    <property type="component" value="Unassembled WGS sequence"/>
</dbReference>
<sequence>MTVEERTETWQIRMREIQGAIAVSAIFEVFLGFSGLMGTLLQWITPLVIVPTISLVGLPLFDLAAAKASTCWPVSLTTVSLMILFSQYMRNIPISIPYYKWRDGLHWSKFEIFKVLPLLLVLVIMWITCGIMTYYDLLPADSKARTDLSHDLIYNAPWFRIPYPGQFGRPTVTVAGVFGMLAAILASAIESIGDYHACSRLVGAKPPPDHAINRGIGIEGIGTILAGLMGTSSGTASYSGNIGAIAVTRVGSRRVMQWGAMIMVICGAFGKFGAFCVTLPDPVIGGLFLIIFPLIFAVGLSTLQYVDMNSTRNLFILGFSLFFGLCIPKWMEENKSAIQTGYKDLDQLLTVLLSTSMFVGGFIGFILDNTVSGTDEERGLLKLKAEHCAGGGDAIDCYSLPTIPLSCFWGKFWTYMPFSPNFGGWFGCIRKSSNTNTSNANGEAIKENSV</sequence>
<evidence type="ECO:0000256" key="6">
    <source>
        <dbReference type="SAM" id="Phobius"/>
    </source>
</evidence>
<comment type="subcellular location">
    <subcellularLocation>
        <location evidence="1">Membrane</location>
        <topology evidence="1">Multi-pass membrane protein</topology>
    </subcellularLocation>
</comment>
<reference evidence="7 8" key="1">
    <citation type="submission" date="2024-05" db="EMBL/GenBank/DDBJ databases">
        <authorList>
            <person name="Wallberg A."/>
        </authorList>
    </citation>
    <scope>NUCLEOTIDE SEQUENCE [LARGE SCALE GENOMIC DNA]</scope>
</reference>
<dbReference type="EMBL" id="CAXKWB010078342">
    <property type="protein sequence ID" value="CAL4202527.1"/>
    <property type="molecule type" value="Genomic_DNA"/>
</dbReference>
<dbReference type="PANTHER" id="PTHR11119">
    <property type="entry name" value="XANTHINE-URACIL / VITAMIN C PERMEASE FAMILY MEMBER"/>
    <property type="match status" value="1"/>
</dbReference>
<evidence type="ECO:0008006" key="9">
    <source>
        <dbReference type="Google" id="ProtNLM"/>
    </source>
</evidence>
<evidence type="ECO:0000313" key="7">
    <source>
        <dbReference type="EMBL" id="CAL4202527.1"/>
    </source>
</evidence>
<feature type="transmembrane region" description="Helical" evidence="6">
    <location>
        <begin position="115"/>
        <end position="135"/>
    </location>
</feature>
<dbReference type="GO" id="GO:0022857">
    <property type="term" value="F:transmembrane transporter activity"/>
    <property type="evidence" value="ECO:0007669"/>
    <property type="project" value="InterPro"/>
</dbReference>
<organism evidence="7 8">
    <name type="scientific">Meganyctiphanes norvegica</name>
    <name type="common">Northern krill</name>
    <name type="synonym">Thysanopoda norvegica</name>
    <dbReference type="NCBI Taxonomy" id="48144"/>
    <lineage>
        <taxon>Eukaryota</taxon>
        <taxon>Metazoa</taxon>
        <taxon>Ecdysozoa</taxon>
        <taxon>Arthropoda</taxon>
        <taxon>Crustacea</taxon>
        <taxon>Multicrustacea</taxon>
        <taxon>Malacostraca</taxon>
        <taxon>Eumalacostraca</taxon>
        <taxon>Eucarida</taxon>
        <taxon>Euphausiacea</taxon>
        <taxon>Euphausiidae</taxon>
        <taxon>Meganyctiphanes</taxon>
    </lineage>
</organism>
<feature type="transmembrane region" description="Helical" evidence="6">
    <location>
        <begin position="286"/>
        <end position="306"/>
    </location>
</feature>
<evidence type="ECO:0000256" key="4">
    <source>
        <dbReference type="ARBA" id="ARBA00022989"/>
    </source>
</evidence>
<feature type="transmembrane region" description="Helical" evidence="6">
    <location>
        <begin position="21"/>
        <end position="44"/>
    </location>
</feature>
<dbReference type="GO" id="GO:0016020">
    <property type="term" value="C:membrane"/>
    <property type="evidence" value="ECO:0007669"/>
    <property type="project" value="UniProtKB-SubCell"/>
</dbReference>
<proteinExistence type="inferred from homology"/>
<gene>
    <name evidence="7" type="ORF">MNOR_LOCUS37687</name>
</gene>
<feature type="transmembrane region" description="Helical" evidence="6">
    <location>
        <begin position="313"/>
        <end position="331"/>
    </location>
</feature>